<dbReference type="Pfam" id="PF25137">
    <property type="entry name" value="ADH_Fe_C"/>
    <property type="match status" value="1"/>
</dbReference>
<dbReference type="Pfam" id="PF00465">
    <property type="entry name" value="Fe-ADH"/>
    <property type="match status" value="1"/>
</dbReference>
<sequence>MDERAYRFEYDPGTIRQGRGCVEALSDELAGLGCERAMVVCGQTVGSTEAVMGPITDGLGDRLAGIFDETTPKKRLSTVFDGARRAADLDADALVAVGGGSSLDVAKGISAVAASESGTEAIADQFEAGGLLPVPDADLLPMAVVPTTLAGADLSIMGGITAHPAEGLVDEPVGGGIMDPRLMPAVACYDPDLLETTPRDILAASAMNGFDKGIESLYAANATPVTDAAAVRGLSLLSEALPTLSDEPESWASSDILEGIVLVQYGISRPGGTTLSLIHAFGHGLTAHSSVQQGAAHAMVAPHALAYLFEHSDGRRDLLARAFDVDADGRDDLAAGIVEEVVTVRDALALPAQLREIDDLDRDDLEAVAQTTIDDSLMGNCPPDLDATTEDLLAVLESAW</sequence>
<keyword evidence="5" id="KW-1185">Reference proteome</keyword>
<dbReference type="SUPFAM" id="SSF56796">
    <property type="entry name" value="Dehydroquinate synthase-like"/>
    <property type="match status" value="1"/>
</dbReference>
<dbReference type="CDD" id="cd14866">
    <property type="entry name" value="Fe-ADH-like"/>
    <property type="match status" value="1"/>
</dbReference>
<protein>
    <submittedName>
        <fullName evidence="4">Iron-containing alcohol dehydrogenase</fullName>
    </submittedName>
</protein>
<evidence type="ECO:0000256" key="1">
    <source>
        <dbReference type="ARBA" id="ARBA00023002"/>
    </source>
</evidence>
<dbReference type="Gene3D" id="3.40.50.1970">
    <property type="match status" value="1"/>
</dbReference>
<dbReference type="InterPro" id="IPR056798">
    <property type="entry name" value="ADH_Fe_C"/>
</dbReference>
<feature type="domain" description="Fe-containing alcohol dehydrogenase-like C-terminal" evidence="3">
    <location>
        <begin position="203"/>
        <end position="400"/>
    </location>
</feature>
<dbReference type="InterPro" id="IPR001670">
    <property type="entry name" value="ADH_Fe/GldA"/>
</dbReference>
<dbReference type="OrthoDB" id="57329at2157"/>
<gene>
    <name evidence="4" type="ORF">GRX03_00540</name>
</gene>
<name>A0A6B0SY31_9EURY</name>
<dbReference type="PANTHER" id="PTHR11496:SF83">
    <property type="entry name" value="HYDROXYACID-OXOACID TRANSHYDROGENASE, MITOCHONDRIAL"/>
    <property type="match status" value="1"/>
</dbReference>
<accession>A0A6B0SY31</accession>
<keyword evidence="1" id="KW-0560">Oxidoreductase</keyword>
<reference evidence="4 5" key="1">
    <citation type="submission" date="2019-12" db="EMBL/GenBank/DDBJ databases">
        <title>Isolation and characterization of three novel carbon monoxide-oxidizing members of Halobacteria from salione crusts and soils.</title>
        <authorList>
            <person name="Myers M.R."/>
            <person name="King G.M."/>
        </authorList>
    </citation>
    <scope>NUCLEOTIDE SEQUENCE [LARGE SCALE GENOMIC DNA]</scope>
    <source>
        <strain evidence="4 5">WSH3</strain>
    </source>
</reference>
<proteinExistence type="predicted"/>
<dbReference type="RefSeq" id="WP_159762260.1">
    <property type="nucleotide sequence ID" value="NZ_WUUT01000001.1"/>
</dbReference>
<dbReference type="AlphaFoldDB" id="A0A6B0SY31"/>
<dbReference type="Gene3D" id="1.20.1090.10">
    <property type="entry name" value="Dehydroquinate synthase-like - alpha domain"/>
    <property type="match status" value="1"/>
</dbReference>
<dbReference type="EMBL" id="WUUT01000001">
    <property type="protein sequence ID" value="MXR50097.1"/>
    <property type="molecule type" value="Genomic_DNA"/>
</dbReference>
<dbReference type="GO" id="GO:0046872">
    <property type="term" value="F:metal ion binding"/>
    <property type="evidence" value="ECO:0007669"/>
    <property type="project" value="InterPro"/>
</dbReference>
<evidence type="ECO:0000313" key="5">
    <source>
        <dbReference type="Proteomes" id="UP000466535"/>
    </source>
</evidence>
<dbReference type="Proteomes" id="UP000466535">
    <property type="component" value="Unassembled WGS sequence"/>
</dbReference>
<evidence type="ECO:0000313" key="4">
    <source>
        <dbReference type="EMBL" id="MXR50097.1"/>
    </source>
</evidence>
<dbReference type="PANTHER" id="PTHR11496">
    <property type="entry name" value="ALCOHOL DEHYDROGENASE"/>
    <property type="match status" value="1"/>
</dbReference>
<dbReference type="InterPro" id="IPR039697">
    <property type="entry name" value="Alcohol_dehydrogenase_Fe"/>
</dbReference>
<evidence type="ECO:0000259" key="3">
    <source>
        <dbReference type="Pfam" id="PF25137"/>
    </source>
</evidence>
<comment type="caution">
    <text evidence="4">The sequence shown here is derived from an EMBL/GenBank/DDBJ whole genome shotgun (WGS) entry which is preliminary data.</text>
</comment>
<organism evidence="4 5">
    <name type="scientific">Halovenus carboxidivorans</name>
    <dbReference type="NCBI Taxonomy" id="2692199"/>
    <lineage>
        <taxon>Archaea</taxon>
        <taxon>Methanobacteriati</taxon>
        <taxon>Methanobacteriota</taxon>
        <taxon>Stenosarchaea group</taxon>
        <taxon>Halobacteria</taxon>
        <taxon>Halobacteriales</taxon>
        <taxon>Haloarculaceae</taxon>
        <taxon>Halovenus</taxon>
    </lineage>
</organism>
<dbReference type="GO" id="GO:0004022">
    <property type="term" value="F:alcohol dehydrogenase (NAD+) activity"/>
    <property type="evidence" value="ECO:0007669"/>
    <property type="project" value="TreeGrafter"/>
</dbReference>
<feature type="domain" description="Alcohol dehydrogenase iron-type/glycerol dehydrogenase GldA" evidence="2">
    <location>
        <begin position="12"/>
        <end position="191"/>
    </location>
</feature>
<evidence type="ECO:0000259" key="2">
    <source>
        <dbReference type="Pfam" id="PF00465"/>
    </source>
</evidence>